<dbReference type="PANTHER" id="PTHR46007">
    <property type="entry name" value="MEDIATOR OF RNA POLYMERASE II TRANSCRIPTION SUBUNIT 12"/>
    <property type="match status" value="1"/>
</dbReference>
<feature type="region of interest" description="Disordered" evidence="1">
    <location>
        <begin position="570"/>
        <end position="592"/>
    </location>
</feature>
<accession>A0A182FTL3</accession>
<feature type="region of interest" description="Disordered" evidence="1">
    <location>
        <begin position="343"/>
        <end position="378"/>
    </location>
</feature>
<evidence type="ECO:0000313" key="3">
    <source>
        <dbReference type="Proteomes" id="UP000069272"/>
    </source>
</evidence>
<evidence type="ECO:0008006" key="4">
    <source>
        <dbReference type="Google" id="ProtNLM"/>
    </source>
</evidence>
<feature type="region of interest" description="Disordered" evidence="1">
    <location>
        <begin position="136"/>
        <end position="162"/>
    </location>
</feature>
<feature type="region of interest" description="Disordered" evidence="1">
    <location>
        <begin position="671"/>
        <end position="707"/>
    </location>
</feature>
<feature type="compositionally biased region" description="Polar residues" evidence="1">
    <location>
        <begin position="209"/>
        <end position="226"/>
    </location>
</feature>
<feature type="region of interest" description="Disordered" evidence="1">
    <location>
        <begin position="194"/>
        <end position="246"/>
    </location>
</feature>
<dbReference type="EnsemblMetazoa" id="AALB009895-RA">
    <property type="protein sequence ID" value="AALB009895-PA"/>
    <property type="gene ID" value="AALB009895"/>
</dbReference>
<feature type="compositionally biased region" description="Low complexity" evidence="1">
    <location>
        <begin position="402"/>
        <end position="444"/>
    </location>
</feature>
<reference evidence="2" key="2">
    <citation type="submission" date="2022-08" db="UniProtKB">
        <authorList>
            <consortium name="EnsemblMetazoa"/>
        </authorList>
    </citation>
    <scope>IDENTIFICATION</scope>
    <source>
        <strain evidence="2">STECLA/ALBI9_A</strain>
    </source>
</reference>
<evidence type="ECO:0000313" key="2">
    <source>
        <dbReference type="EnsemblMetazoa" id="AALB009895-PA"/>
    </source>
</evidence>
<proteinExistence type="predicted"/>
<dbReference type="STRING" id="7167.A0A182FTL3"/>
<dbReference type="VEuPathDB" id="VectorBase:AALB20_036600"/>
<dbReference type="GO" id="GO:0045944">
    <property type="term" value="P:positive regulation of transcription by RNA polymerase II"/>
    <property type="evidence" value="ECO:0007669"/>
    <property type="project" value="TreeGrafter"/>
</dbReference>
<feature type="compositionally biased region" description="Low complexity" evidence="1">
    <location>
        <begin position="671"/>
        <end position="694"/>
    </location>
</feature>
<dbReference type="InterPro" id="IPR051647">
    <property type="entry name" value="Mediator_comp_sub12"/>
</dbReference>
<protein>
    <recommendedName>
        <fullName evidence="4">Heat shock factor protein</fullName>
    </recommendedName>
</protein>
<reference evidence="2 3" key="1">
    <citation type="journal article" date="2017" name="G3 (Bethesda)">
        <title>The Physical Genome Mapping of Anopheles albimanus Corrected Scaffold Misassemblies and Identified Interarm Rearrangements in Genus Anopheles.</title>
        <authorList>
            <person name="Artemov G.N."/>
            <person name="Peery A.N."/>
            <person name="Jiang X."/>
            <person name="Tu Z."/>
            <person name="Stegniy V.N."/>
            <person name="Sharakhova M.V."/>
            <person name="Sharakhov I.V."/>
        </authorList>
    </citation>
    <scope>NUCLEOTIDE SEQUENCE [LARGE SCALE GENOMIC DNA]</scope>
    <source>
        <strain evidence="2 3">ALBI9_A</strain>
    </source>
</reference>
<feature type="compositionally biased region" description="Gly residues" evidence="1">
    <location>
        <begin position="229"/>
        <end position="243"/>
    </location>
</feature>
<name>A0A182FTL3_ANOAL</name>
<dbReference type="GO" id="GO:0016592">
    <property type="term" value="C:mediator complex"/>
    <property type="evidence" value="ECO:0007669"/>
    <property type="project" value="TreeGrafter"/>
</dbReference>
<keyword evidence="3" id="KW-1185">Reference proteome</keyword>
<dbReference type="AlphaFoldDB" id="A0A182FTL3"/>
<organism evidence="2 3">
    <name type="scientific">Anopheles albimanus</name>
    <name type="common">New world malaria mosquito</name>
    <dbReference type="NCBI Taxonomy" id="7167"/>
    <lineage>
        <taxon>Eukaryota</taxon>
        <taxon>Metazoa</taxon>
        <taxon>Ecdysozoa</taxon>
        <taxon>Arthropoda</taxon>
        <taxon>Hexapoda</taxon>
        <taxon>Insecta</taxon>
        <taxon>Pterygota</taxon>
        <taxon>Neoptera</taxon>
        <taxon>Endopterygota</taxon>
        <taxon>Diptera</taxon>
        <taxon>Nematocera</taxon>
        <taxon>Culicoidea</taxon>
        <taxon>Culicidae</taxon>
        <taxon>Anophelinae</taxon>
        <taxon>Anopheles</taxon>
    </lineage>
</organism>
<feature type="compositionally biased region" description="Low complexity" evidence="1">
    <location>
        <begin position="575"/>
        <end position="592"/>
    </location>
</feature>
<evidence type="ECO:0000256" key="1">
    <source>
        <dbReference type="SAM" id="MobiDB-lite"/>
    </source>
</evidence>
<dbReference type="Proteomes" id="UP000069272">
    <property type="component" value="Chromosome 3R"/>
</dbReference>
<dbReference type="VEuPathDB" id="VectorBase:AALB017854"/>
<feature type="compositionally biased region" description="Polar residues" evidence="1">
    <location>
        <begin position="354"/>
        <end position="373"/>
    </location>
</feature>
<feature type="region of interest" description="Disordered" evidence="1">
    <location>
        <begin position="397"/>
        <end position="474"/>
    </location>
</feature>
<sequence>MRGRQDSLDSRFQTMKQENEALWREIAILRQKHHKQQQIVNKLIQFLVTIVQPSRGGLGNMGNSANKRRFQLMINDAPQQAKINKCDFTETASIEELNEALEEVAYANQQELLSNQDKSKKAKALPVITAKIVPSSSSTTVGTGSSTVAGKRNASSAASSASSTIIKTLGGGSVVKKENIAPTGKKVKRNSEILEVSSPMSSLPERSPYRTTTPSVSAGSPTNSIASSVGGGSSGGYGSGNGGADMIEEVFSPAGIKVQRVPERQMQQQQQQRRMGIGAEGRNISSSHNQTPVNLIQLIDSSVNDDDDEDLLESHGEKYSPDEMDQHAYLVDHVDEAADAEIGGSYKDSEGIRISTTTPQAGGSGLRSATGSAAPSMIVTRGGVKRMAIENVRRQNVANAEQQQQQPQQQQQQQQIQQQPQQQNVASPRGSSGGSSSRSNASNSPSPPTPPTGTSYNAESFLNTPVVPGDIFEDSNDQTVKKEGRAEGTKQSPMLGSFSFLDGGYYNPNVNINDVKAALLRQQQNDIQQQQQQQQTIDELLEAGNAEAHGDEENEFDENSLDSSLMLNRATESGSSQQLQSQQQQQQQDQQQQLSKFVSNDLDMSRLNTVAEYGQHIDTVQNDLESLRELLKGEGYQLDANTLLGLFNNNEDMLGYDFPMNLPDMMTDEQQLQQLSGAGSSTSNSNEKSNTCSSPTPGMSVAMQRYG</sequence>
<dbReference type="PANTHER" id="PTHR46007:SF8">
    <property type="entry name" value="C2H2-TYPE DOMAIN-CONTAINING PROTEIN"/>
    <property type="match status" value="1"/>
</dbReference>
<dbReference type="GO" id="GO:0003713">
    <property type="term" value="F:transcription coactivator activity"/>
    <property type="evidence" value="ECO:0007669"/>
    <property type="project" value="TreeGrafter"/>
</dbReference>